<evidence type="ECO:0000313" key="3">
    <source>
        <dbReference type="Proteomes" id="UP000319776"/>
    </source>
</evidence>
<feature type="transmembrane region" description="Helical" evidence="1">
    <location>
        <begin position="80"/>
        <end position="98"/>
    </location>
</feature>
<feature type="transmembrane region" description="Helical" evidence="1">
    <location>
        <begin position="301"/>
        <end position="320"/>
    </location>
</feature>
<reference evidence="2 3" key="1">
    <citation type="submission" date="2019-06" db="EMBL/GenBank/DDBJ databases">
        <title>Mycoplasma falconis type strain whole genome sequence.</title>
        <authorList>
            <person name="Spergser J."/>
        </authorList>
    </citation>
    <scope>NUCLEOTIDE SEQUENCE [LARGE SCALE GENOMIC DNA]</scope>
    <source>
        <strain evidence="2 3">ATCC 51372</strain>
    </source>
</reference>
<evidence type="ECO:0000256" key="1">
    <source>
        <dbReference type="SAM" id="Phobius"/>
    </source>
</evidence>
<protein>
    <submittedName>
        <fullName evidence="2">Uncharacterized protein</fullName>
    </submittedName>
</protein>
<proteinExistence type="predicted"/>
<keyword evidence="1" id="KW-0812">Transmembrane</keyword>
<comment type="caution">
    <text evidence="2">The sequence shown here is derived from an EMBL/GenBank/DDBJ whole genome shotgun (WGS) entry which is preliminary data.</text>
</comment>
<dbReference type="EMBL" id="VFSS01000005">
    <property type="protein sequence ID" value="TPE57335.1"/>
    <property type="molecule type" value="Genomic_DNA"/>
</dbReference>
<feature type="transmembrane region" description="Helical" evidence="1">
    <location>
        <begin position="105"/>
        <end position="123"/>
    </location>
</feature>
<gene>
    <name evidence="2" type="ORF">FJO69_01715</name>
</gene>
<dbReference type="Proteomes" id="UP000319776">
    <property type="component" value="Unassembled WGS sequence"/>
</dbReference>
<accession>A0A501X9V5</accession>
<dbReference type="OrthoDB" id="401461at2"/>
<feature type="transmembrane region" description="Helical" evidence="1">
    <location>
        <begin position="163"/>
        <end position="183"/>
    </location>
</feature>
<sequence>MKTKQINNNETNKRLIPKNRIFALMRLFMTDVFKAVLLPIAILTFLSIVNGVLQTIVVNIDEKSSSYYHLNVAWQVIRELINLVPLFTALSIAVAFSFNKSLAAILTIIGWAMMLMIQSMFIYGETGSFSYLNTSIKNIEGTEIIDTYMGYKGFKLAFVRTNVLLGFLVGYLNAKIVNLIYLSKSKRLFLWINKVILTSLTIIGLSIAFGILHVSLMMPLIYLVQQVATTVNSNQTMVNNNSNTLVAYMLILGLNILNFDKGFELMFLAKDTTYFDLILSMFVAPFLGMVFIISANKGRQTYAVSIYAISIIISLLFGQYHSLIITLFFLSPLMYFVIIVLITPFISWFAILSGLTITTNMPNGGWIVFIKDVLIPTGKGVTGFKDIWTIFCFGILISIITSVSLYYYIKKAYVSVVGSGLLSKEGIQDINKYQDAYVVFDKKTYQKVLQEHENLDKNSTS</sequence>
<evidence type="ECO:0000313" key="2">
    <source>
        <dbReference type="EMBL" id="TPE57335.1"/>
    </source>
</evidence>
<keyword evidence="1" id="KW-1133">Transmembrane helix</keyword>
<feature type="transmembrane region" description="Helical" evidence="1">
    <location>
        <begin position="387"/>
        <end position="409"/>
    </location>
</feature>
<feature type="transmembrane region" description="Helical" evidence="1">
    <location>
        <begin position="327"/>
        <end position="351"/>
    </location>
</feature>
<feature type="transmembrane region" description="Helical" evidence="1">
    <location>
        <begin position="195"/>
        <end position="225"/>
    </location>
</feature>
<feature type="transmembrane region" description="Helical" evidence="1">
    <location>
        <begin position="35"/>
        <end position="60"/>
    </location>
</feature>
<dbReference type="RefSeq" id="WP_140781282.1">
    <property type="nucleotide sequence ID" value="NZ_VFSS01000005.1"/>
</dbReference>
<feature type="transmembrane region" description="Helical" evidence="1">
    <location>
        <begin position="275"/>
        <end position="295"/>
    </location>
</feature>
<dbReference type="AlphaFoldDB" id="A0A501X9V5"/>
<keyword evidence="3" id="KW-1185">Reference proteome</keyword>
<name>A0A501X9V5_9BACT</name>
<feature type="transmembrane region" description="Helical" evidence="1">
    <location>
        <begin position="245"/>
        <end position="263"/>
    </location>
</feature>
<organism evidence="2 3">
    <name type="scientific">[Mycoplasma] falconis</name>
    <dbReference type="NCBI Taxonomy" id="92403"/>
    <lineage>
        <taxon>Bacteria</taxon>
        <taxon>Bacillati</taxon>
        <taxon>Mycoplasmatota</taxon>
        <taxon>Mycoplasmoidales</taxon>
        <taxon>Metamycoplasmataceae</taxon>
        <taxon>Metamycoplasma</taxon>
    </lineage>
</organism>
<keyword evidence="1" id="KW-0472">Membrane</keyword>